<feature type="compositionally biased region" description="Low complexity" evidence="1">
    <location>
        <begin position="47"/>
        <end position="56"/>
    </location>
</feature>
<reference evidence="3" key="1">
    <citation type="journal article" date="2011" name="Proc. Natl. Acad. Sci. U.S.A.">
        <title>Obligate biotrophy features unraveled by the genomic analysis of rust fungi.</title>
        <authorList>
            <person name="Duplessis S."/>
            <person name="Cuomo C.A."/>
            <person name="Lin Y.-C."/>
            <person name="Aerts A."/>
            <person name="Tisserant E."/>
            <person name="Veneault-Fourrey C."/>
            <person name="Joly D.L."/>
            <person name="Hacquard S."/>
            <person name="Amselem J."/>
            <person name="Cantarel B.L."/>
            <person name="Chiu R."/>
            <person name="Coutinho P.M."/>
            <person name="Feau N."/>
            <person name="Field M."/>
            <person name="Frey P."/>
            <person name="Gelhaye E."/>
            <person name="Goldberg J."/>
            <person name="Grabherr M.G."/>
            <person name="Kodira C.D."/>
            <person name="Kohler A."/>
            <person name="Kuees U."/>
            <person name="Lindquist E.A."/>
            <person name="Lucas S.M."/>
            <person name="Mago R."/>
            <person name="Mauceli E."/>
            <person name="Morin E."/>
            <person name="Murat C."/>
            <person name="Pangilinan J.L."/>
            <person name="Park R."/>
            <person name="Pearson M."/>
            <person name="Quesneville H."/>
            <person name="Rouhier N."/>
            <person name="Sakthikumar S."/>
            <person name="Salamov A.A."/>
            <person name="Schmutz J."/>
            <person name="Selles B."/>
            <person name="Shapiro H."/>
            <person name="Tanguay P."/>
            <person name="Tuskan G.A."/>
            <person name="Henrissat B."/>
            <person name="Van de Peer Y."/>
            <person name="Rouze P."/>
            <person name="Ellis J.G."/>
            <person name="Dodds P.N."/>
            <person name="Schein J.E."/>
            <person name="Zhong S."/>
            <person name="Hamelin R.C."/>
            <person name="Grigoriev I.V."/>
            <person name="Szabo L.J."/>
            <person name="Martin F."/>
        </authorList>
    </citation>
    <scope>NUCLEOTIDE SEQUENCE [LARGE SCALE GENOMIC DNA]</scope>
    <source>
        <strain evidence="3">98AG31 / pathotype 3-4-7</strain>
    </source>
</reference>
<dbReference type="KEGG" id="mlr:MELLADRAFT_114021"/>
<evidence type="ECO:0000313" key="3">
    <source>
        <dbReference type="Proteomes" id="UP000001072"/>
    </source>
</evidence>
<evidence type="ECO:0000256" key="1">
    <source>
        <dbReference type="SAM" id="MobiDB-lite"/>
    </source>
</evidence>
<dbReference type="EMBL" id="GL883195">
    <property type="protein sequence ID" value="EGF97875.1"/>
    <property type="molecule type" value="Genomic_DNA"/>
</dbReference>
<keyword evidence="3" id="KW-1185">Reference proteome</keyword>
<gene>
    <name evidence="2" type="ORF">MELLADRAFT_114021</name>
</gene>
<protein>
    <submittedName>
        <fullName evidence="2">Uncharacterized protein</fullName>
    </submittedName>
</protein>
<dbReference type="RefSeq" id="XP_007418867.1">
    <property type="nucleotide sequence ID" value="XM_007418805.1"/>
</dbReference>
<accession>F4SBV8</accession>
<dbReference type="Proteomes" id="UP000001072">
    <property type="component" value="Unassembled WGS sequence"/>
</dbReference>
<feature type="compositionally biased region" description="Polar residues" evidence="1">
    <location>
        <begin position="69"/>
        <end position="95"/>
    </location>
</feature>
<dbReference type="InParanoid" id="F4SBV8"/>
<dbReference type="GeneID" id="18925180"/>
<proteinExistence type="predicted"/>
<dbReference type="AlphaFoldDB" id="F4SBV8"/>
<name>F4SBV8_MELLP</name>
<organism evidence="3">
    <name type="scientific">Melampsora larici-populina (strain 98AG31 / pathotype 3-4-7)</name>
    <name type="common">Poplar leaf rust fungus</name>
    <dbReference type="NCBI Taxonomy" id="747676"/>
    <lineage>
        <taxon>Eukaryota</taxon>
        <taxon>Fungi</taxon>
        <taxon>Dikarya</taxon>
        <taxon>Basidiomycota</taxon>
        <taxon>Pucciniomycotina</taxon>
        <taxon>Pucciniomycetes</taxon>
        <taxon>Pucciniales</taxon>
        <taxon>Melampsoraceae</taxon>
        <taxon>Melampsora</taxon>
    </lineage>
</organism>
<dbReference type="HOGENOM" id="CLU_011746_0_0_1"/>
<evidence type="ECO:0000313" key="2">
    <source>
        <dbReference type="EMBL" id="EGF97875.1"/>
    </source>
</evidence>
<dbReference type="VEuPathDB" id="FungiDB:MELLADRAFT_114021"/>
<feature type="region of interest" description="Disordered" evidence="1">
    <location>
        <begin position="37"/>
        <end position="112"/>
    </location>
</feature>
<sequence>MLLPLNAQANRCQYEQQRETPASAPLLYNPHGPGSQALGLISPLPRPRNLPVNRSSDTLDSHPFFRRNANISTNSHHVGQRVPLSSQTSEISHASSKIPPDAPTGLRSSQTSNADDSVFAIGSQPSTSNNVNHHFRVDLSQSQTSHQSYQFSVNDVIPETPQNQIASWELSLPPSPTNLWNEHQSQSEIETSGKEPAVSMTLDGPDEVMHGLWLKYVVHSRQGVDPARGPSAAKNLAPKMFIHTFKACKFAVNINSDSFLDLKEQLFVYSDQMGKNAKGNSFIFKAADATNSVAYIAYIHSHEVYSKAAAIELTCDDDVKQFFLAISTHPKQTSGIDVLMEDPTKKKSEAEKNLSIGQHQLQAKNINANMLTSTLDLAHATPEDPVDTDLAALMVKYSTAKNNNAEGWWVYKFDDITKVMPINFQLLRIWAEHMVKDPSVTVDKPPKAEGFEWTHLKKTVTLQTPVTSGGSAMTHQPSPITPGTISEAQGYDIVVDPYKVDQIRTYTTMDNYMAFAGVCVGKVDEVVAILFDHDIERFNAFLYPEETGIKDLVEMGIQHGTAMRLMNCARRFYQHVLNDEIKNPKSPFDSSMVI</sequence>